<sequence length="177" mass="18608">MILSYKGKTPEIAADAFIAPTAVVTGDVVIGKDSSVWFNCVMRGDVHEIRVGERTNIQDGAIVHVTRGKFGCYIGSDITIGHGAILHGCTLRDGCFIGMGATVLDGAVVESGAMVAAGAVVTPGKVVKAGELWAGNPAKLLRPLTDKDVAFFPVSAAHYADLAQDYVLELRDFSSEE</sequence>
<dbReference type="SUPFAM" id="SSF51161">
    <property type="entry name" value="Trimeric LpxA-like enzymes"/>
    <property type="match status" value="1"/>
</dbReference>
<dbReference type="EMBL" id="MLJW01000300">
    <property type="protein sequence ID" value="OIQ90212.1"/>
    <property type="molecule type" value="Genomic_DNA"/>
</dbReference>
<dbReference type="EC" id="2.3.1.89" evidence="1"/>
<dbReference type="InterPro" id="IPR011004">
    <property type="entry name" value="Trimer_LpxA-like_sf"/>
</dbReference>
<name>A0A1J5RDL6_9ZZZZ</name>
<dbReference type="InterPro" id="IPR001451">
    <property type="entry name" value="Hexapep"/>
</dbReference>
<reference evidence="1" key="1">
    <citation type="submission" date="2016-10" db="EMBL/GenBank/DDBJ databases">
        <title>Sequence of Gallionella enrichment culture.</title>
        <authorList>
            <person name="Poehlein A."/>
            <person name="Muehling M."/>
            <person name="Daniel R."/>
        </authorList>
    </citation>
    <scope>NUCLEOTIDE SEQUENCE</scope>
</reference>
<keyword evidence="1" id="KW-0012">Acyltransferase</keyword>
<accession>A0A1J5RDL6</accession>
<gene>
    <name evidence="1" type="primary">dapH_7</name>
    <name evidence="1" type="ORF">GALL_278980</name>
</gene>
<dbReference type="CDD" id="cd04645">
    <property type="entry name" value="LbH_gamma_CA_like"/>
    <property type="match status" value="1"/>
</dbReference>
<dbReference type="InterPro" id="IPR047324">
    <property type="entry name" value="LbH_gamma_CA-like"/>
</dbReference>
<dbReference type="Pfam" id="PF00132">
    <property type="entry name" value="Hexapep"/>
    <property type="match status" value="1"/>
</dbReference>
<keyword evidence="1" id="KW-0808">Transferase</keyword>
<dbReference type="GO" id="GO:0047200">
    <property type="term" value="F:tetrahydrodipicolinate N-acetyltransferase activity"/>
    <property type="evidence" value="ECO:0007669"/>
    <property type="project" value="UniProtKB-EC"/>
</dbReference>
<organism evidence="1">
    <name type="scientific">mine drainage metagenome</name>
    <dbReference type="NCBI Taxonomy" id="410659"/>
    <lineage>
        <taxon>unclassified sequences</taxon>
        <taxon>metagenomes</taxon>
        <taxon>ecological metagenomes</taxon>
    </lineage>
</organism>
<dbReference type="Gene3D" id="2.160.10.10">
    <property type="entry name" value="Hexapeptide repeat proteins"/>
    <property type="match status" value="1"/>
</dbReference>
<comment type="caution">
    <text evidence="1">The sequence shown here is derived from an EMBL/GenBank/DDBJ whole genome shotgun (WGS) entry which is preliminary data.</text>
</comment>
<dbReference type="AlphaFoldDB" id="A0A1J5RDL6"/>
<proteinExistence type="predicted"/>
<dbReference type="PANTHER" id="PTHR13061">
    <property type="entry name" value="DYNACTIN SUBUNIT P25"/>
    <property type="match status" value="1"/>
</dbReference>
<evidence type="ECO:0000313" key="1">
    <source>
        <dbReference type="EMBL" id="OIQ90212.1"/>
    </source>
</evidence>
<dbReference type="PANTHER" id="PTHR13061:SF29">
    <property type="entry name" value="GAMMA CARBONIC ANHYDRASE-LIKE 1, MITOCHONDRIAL-RELATED"/>
    <property type="match status" value="1"/>
</dbReference>
<dbReference type="InterPro" id="IPR050484">
    <property type="entry name" value="Transf_Hexapept/Carb_Anhydrase"/>
</dbReference>
<protein>
    <submittedName>
        <fullName evidence="1">2,3,4,5-tetrahydropyridine-2,6-dicarboxylate N-acetyltransferase</fullName>
        <ecNumber evidence="1">2.3.1.89</ecNumber>
    </submittedName>
</protein>